<dbReference type="AlphaFoldDB" id="A0A4Z2IZ64"/>
<gene>
    <name evidence="1" type="ORF">EYF80_007029</name>
</gene>
<dbReference type="EMBL" id="SRLO01000037">
    <property type="protein sequence ID" value="TNN82788.1"/>
    <property type="molecule type" value="Genomic_DNA"/>
</dbReference>
<evidence type="ECO:0000313" key="1">
    <source>
        <dbReference type="EMBL" id="TNN82788.1"/>
    </source>
</evidence>
<accession>A0A4Z2IZ64</accession>
<reference evidence="1 2" key="1">
    <citation type="submission" date="2019-03" db="EMBL/GenBank/DDBJ databases">
        <title>First draft genome of Liparis tanakae, snailfish: a comprehensive survey of snailfish specific genes.</title>
        <authorList>
            <person name="Kim W."/>
            <person name="Song I."/>
            <person name="Jeong J.-H."/>
            <person name="Kim D."/>
            <person name="Kim S."/>
            <person name="Ryu S."/>
            <person name="Song J.Y."/>
            <person name="Lee S.K."/>
        </authorList>
    </citation>
    <scope>NUCLEOTIDE SEQUENCE [LARGE SCALE GENOMIC DNA]</scope>
    <source>
        <tissue evidence="1">Muscle</tissue>
    </source>
</reference>
<proteinExistence type="predicted"/>
<evidence type="ECO:0000313" key="2">
    <source>
        <dbReference type="Proteomes" id="UP000314294"/>
    </source>
</evidence>
<sequence>MLPFPPNIPFHPPALSPLVPPTVAGCLPAHHRSRACLLRNTTNTANISCLLCCNDETAANEPHLGGSACCRQAFISDGDDWGQPSSIASFEDLYISVEKGNRWQKELGGIIPSKSSYVFGNPLEGQALVHQACVALEVLIGRSISGLAMCASHNDNCIYYCYYYYYYYYYSQLLLQ</sequence>
<comment type="caution">
    <text evidence="1">The sequence shown here is derived from an EMBL/GenBank/DDBJ whole genome shotgun (WGS) entry which is preliminary data.</text>
</comment>
<dbReference type="Proteomes" id="UP000314294">
    <property type="component" value="Unassembled WGS sequence"/>
</dbReference>
<organism evidence="1 2">
    <name type="scientific">Liparis tanakae</name>
    <name type="common">Tanaka's snailfish</name>
    <dbReference type="NCBI Taxonomy" id="230148"/>
    <lineage>
        <taxon>Eukaryota</taxon>
        <taxon>Metazoa</taxon>
        <taxon>Chordata</taxon>
        <taxon>Craniata</taxon>
        <taxon>Vertebrata</taxon>
        <taxon>Euteleostomi</taxon>
        <taxon>Actinopterygii</taxon>
        <taxon>Neopterygii</taxon>
        <taxon>Teleostei</taxon>
        <taxon>Neoteleostei</taxon>
        <taxon>Acanthomorphata</taxon>
        <taxon>Eupercaria</taxon>
        <taxon>Perciformes</taxon>
        <taxon>Cottioidei</taxon>
        <taxon>Cottales</taxon>
        <taxon>Liparidae</taxon>
        <taxon>Liparis</taxon>
    </lineage>
</organism>
<name>A0A4Z2IZ64_9TELE</name>
<protein>
    <submittedName>
        <fullName evidence="1">Uncharacterized protein</fullName>
    </submittedName>
</protein>
<keyword evidence="2" id="KW-1185">Reference proteome</keyword>